<evidence type="ECO:0000259" key="7">
    <source>
        <dbReference type="Pfam" id="PF17681"/>
    </source>
</evidence>
<keyword evidence="4 5" id="KW-0206">Cytoskeleton</keyword>
<dbReference type="OrthoDB" id="2192946at2759"/>
<name>A0A9Q0NDS0_9DIPT</name>
<dbReference type="GO" id="GO:0005874">
    <property type="term" value="C:microtubule"/>
    <property type="evidence" value="ECO:0007669"/>
    <property type="project" value="UniProtKB-KW"/>
</dbReference>
<dbReference type="InterPro" id="IPR007259">
    <property type="entry name" value="GCP"/>
</dbReference>
<dbReference type="GO" id="GO:0051321">
    <property type="term" value="P:meiotic cell cycle"/>
    <property type="evidence" value="ECO:0007669"/>
    <property type="project" value="TreeGrafter"/>
</dbReference>
<dbReference type="PANTHER" id="PTHR19302">
    <property type="entry name" value="GAMMA TUBULIN COMPLEX PROTEIN"/>
    <property type="match status" value="1"/>
</dbReference>
<dbReference type="GO" id="GO:0051011">
    <property type="term" value="F:microtubule minus-end binding"/>
    <property type="evidence" value="ECO:0007669"/>
    <property type="project" value="TreeGrafter"/>
</dbReference>
<dbReference type="GO" id="GO:0000930">
    <property type="term" value="C:gamma-tubulin complex"/>
    <property type="evidence" value="ECO:0007669"/>
    <property type="project" value="TreeGrafter"/>
</dbReference>
<keyword evidence="3 5" id="KW-0493">Microtubule</keyword>
<dbReference type="Gene3D" id="1.20.120.1900">
    <property type="entry name" value="Gamma-tubulin complex, C-terminal domain"/>
    <property type="match status" value="1"/>
</dbReference>
<dbReference type="Pfam" id="PF17681">
    <property type="entry name" value="GCP_N_terminal"/>
    <property type="match status" value="1"/>
</dbReference>
<dbReference type="Proteomes" id="UP001151699">
    <property type="component" value="Chromosome A"/>
</dbReference>
<dbReference type="EMBL" id="WJQU01000001">
    <property type="protein sequence ID" value="KAJ6648027.1"/>
    <property type="molecule type" value="Genomic_DNA"/>
</dbReference>
<dbReference type="GO" id="GO:0031122">
    <property type="term" value="P:cytoplasmic microtubule organization"/>
    <property type="evidence" value="ECO:0007669"/>
    <property type="project" value="TreeGrafter"/>
</dbReference>
<dbReference type="GO" id="GO:0043015">
    <property type="term" value="F:gamma-tubulin binding"/>
    <property type="evidence" value="ECO:0007669"/>
    <property type="project" value="InterPro"/>
</dbReference>
<evidence type="ECO:0000256" key="4">
    <source>
        <dbReference type="ARBA" id="ARBA00023212"/>
    </source>
</evidence>
<gene>
    <name evidence="8" type="primary">Grip84_1</name>
    <name evidence="8" type="ORF">Bhyg_03252</name>
</gene>
<evidence type="ECO:0000256" key="1">
    <source>
        <dbReference type="ARBA" id="ARBA00010337"/>
    </source>
</evidence>
<evidence type="ECO:0000256" key="3">
    <source>
        <dbReference type="ARBA" id="ARBA00022701"/>
    </source>
</evidence>
<evidence type="ECO:0000256" key="5">
    <source>
        <dbReference type="RuleBase" id="RU363050"/>
    </source>
</evidence>
<evidence type="ECO:0000259" key="6">
    <source>
        <dbReference type="Pfam" id="PF04130"/>
    </source>
</evidence>
<sequence length="832" mass="95263">MSSRSRKSKDVVEGILSSMTGTFTTEKILKEFRKPKDKIDNKLCMAILKNLVKNNPNAKSSYEETINNFDKHEPYEWLEKFLIGFYKTEVAVKAQGSSNLTNSKNNSNSNIASSEIPQCHVSSLSKDKSDMLSPGFSSTKLCDDIAVAPALNVADIKNRVVQAAIDGVSKYAKSSVSDPQDSPSIFHEKRRKNLWFLDDADLAVVQSTKNICVLASPLIDQEKILMKEILYCLVGVPGNFITAETIDRNGDSLSTVEFHISTKINSSLKDIADNILPLANYYSDVERFIFVVSSTDSGQILQALAATLRTFTNNFYKTLVKLEDEVINLSRLYYCLRPTLKVMALLAEVVDDIVRCGSVGAKVLTILCDKISLSTGDAISQDVLVDLVEAAAVPYFETLERWILKGVIIDPHQEFMIEDNEVAGLTEIDDIYSDQYWSKRYSICRDRCPSFVAAMSEQILRTGKYLNVIRQCNSESNNEHQISKKLRFFALKHRSHQSFIGNAYHFASNKLLSLLVNEKDLNGHLMSIKRYFLLQQGDFINQFMDAAEEELGKNVEKIQPIKLENLLGLTLRTSVAKHDPYKDYLTCYLCTTELTKIMSRIHLAGSNQLEEIENIELVGFECFTFSFEIQWPMSLILPYSIITQYQMLFRLLFQCKHVERRLCSAWLSNKNILKYAPLSGCMFRSTFLLRNSMLHVIQNLENYFMVEVIEPYYGEFSKKMQSVKNVDEVIENHNDFVDKCMVNCMLKTPETLSVIIWLFKLCLKFSAYIEKQKSFKPSAEYFEVINAFDSQFKDSMVELFNKINFESNRYPTHKYMNLIRRINFNTFFNELC</sequence>
<dbReference type="AlphaFoldDB" id="A0A9Q0NDS0"/>
<dbReference type="GO" id="GO:0000922">
    <property type="term" value="C:spindle pole"/>
    <property type="evidence" value="ECO:0007669"/>
    <property type="project" value="InterPro"/>
</dbReference>
<evidence type="ECO:0000313" key="9">
    <source>
        <dbReference type="Proteomes" id="UP001151699"/>
    </source>
</evidence>
<organism evidence="8 9">
    <name type="scientific">Pseudolycoriella hygida</name>
    <dbReference type="NCBI Taxonomy" id="35572"/>
    <lineage>
        <taxon>Eukaryota</taxon>
        <taxon>Metazoa</taxon>
        <taxon>Ecdysozoa</taxon>
        <taxon>Arthropoda</taxon>
        <taxon>Hexapoda</taxon>
        <taxon>Insecta</taxon>
        <taxon>Pterygota</taxon>
        <taxon>Neoptera</taxon>
        <taxon>Endopterygota</taxon>
        <taxon>Diptera</taxon>
        <taxon>Nematocera</taxon>
        <taxon>Sciaroidea</taxon>
        <taxon>Sciaridae</taxon>
        <taxon>Pseudolycoriella</taxon>
    </lineage>
</organism>
<keyword evidence="2 5" id="KW-0963">Cytoplasm</keyword>
<protein>
    <recommendedName>
        <fullName evidence="5">Gamma-tubulin complex component</fullName>
    </recommendedName>
</protein>
<comment type="similarity">
    <text evidence="1 5">Belongs to the TUBGCP family.</text>
</comment>
<dbReference type="GO" id="GO:0007020">
    <property type="term" value="P:microtubule nucleation"/>
    <property type="evidence" value="ECO:0007669"/>
    <property type="project" value="InterPro"/>
</dbReference>
<feature type="domain" description="Gamma tubulin complex component C-terminal" evidence="6">
    <location>
        <begin position="521"/>
        <end position="828"/>
    </location>
</feature>
<dbReference type="InterPro" id="IPR041470">
    <property type="entry name" value="GCP_N"/>
</dbReference>
<evidence type="ECO:0000313" key="8">
    <source>
        <dbReference type="EMBL" id="KAJ6648027.1"/>
    </source>
</evidence>
<dbReference type="PANTHER" id="PTHR19302:SF13">
    <property type="entry name" value="GAMMA-TUBULIN COMPLEX COMPONENT 2"/>
    <property type="match status" value="1"/>
</dbReference>
<accession>A0A9Q0NDS0</accession>
<dbReference type="GO" id="GO:0000278">
    <property type="term" value="P:mitotic cell cycle"/>
    <property type="evidence" value="ECO:0007669"/>
    <property type="project" value="TreeGrafter"/>
</dbReference>
<comment type="subcellular location">
    <subcellularLocation>
        <location evidence="5">Cytoplasm</location>
        <location evidence="5">Cytoskeleton</location>
        <location evidence="5">Microtubule organizing center</location>
    </subcellularLocation>
</comment>
<dbReference type="InterPro" id="IPR040457">
    <property type="entry name" value="GCP_C"/>
</dbReference>
<evidence type="ECO:0000256" key="2">
    <source>
        <dbReference type="ARBA" id="ARBA00022490"/>
    </source>
</evidence>
<dbReference type="Pfam" id="PF04130">
    <property type="entry name" value="GCP_C_terminal"/>
    <property type="match status" value="1"/>
</dbReference>
<feature type="domain" description="Gamma tubulin complex component protein N-terminal" evidence="7">
    <location>
        <begin position="227"/>
        <end position="518"/>
    </location>
</feature>
<dbReference type="InterPro" id="IPR042241">
    <property type="entry name" value="GCP_C_sf"/>
</dbReference>
<dbReference type="GO" id="GO:0051225">
    <property type="term" value="P:spindle assembly"/>
    <property type="evidence" value="ECO:0007669"/>
    <property type="project" value="TreeGrafter"/>
</dbReference>
<reference evidence="8" key="1">
    <citation type="submission" date="2022-07" db="EMBL/GenBank/DDBJ databases">
        <authorList>
            <person name="Trinca V."/>
            <person name="Uliana J.V.C."/>
            <person name="Torres T.T."/>
            <person name="Ward R.J."/>
            <person name="Monesi N."/>
        </authorList>
    </citation>
    <scope>NUCLEOTIDE SEQUENCE</scope>
    <source>
        <strain evidence="8">HSMRA1968</strain>
        <tissue evidence="8">Whole embryos</tissue>
    </source>
</reference>
<proteinExistence type="inferred from homology"/>
<comment type="caution">
    <text evidence="8">The sequence shown here is derived from an EMBL/GenBank/DDBJ whole genome shotgun (WGS) entry which is preliminary data.</text>
</comment>
<keyword evidence="9" id="KW-1185">Reference proteome</keyword>